<feature type="compositionally biased region" description="Basic and acidic residues" evidence="3">
    <location>
        <begin position="1338"/>
        <end position="1354"/>
    </location>
</feature>
<feature type="region of interest" description="Disordered" evidence="3">
    <location>
        <begin position="1188"/>
        <end position="1316"/>
    </location>
</feature>
<evidence type="ECO:0000313" key="6">
    <source>
        <dbReference type="EMBL" id="CAG5084111.1"/>
    </source>
</evidence>
<feature type="region of interest" description="Disordered" evidence="3">
    <location>
        <begin position="15"/>
        <end position="41"/>
    </location>
</feature>
<reference evidence="6 7" key="1">
    <citation type="submission" date="2021-04" db="EMBL/GenBank/DDBJ databases">
        <authorList>
            <person name="Bliznina A."/>
        </authorList>
    </citation>
    <scope>NUCLEOTIDE SEQUENCE [LARGE SCALE GENOMIC DNA]</scope>
</reference>
<dbReference type="InterPro" id="IPR013783">
    <property type="entry name" value="Ig-like_fold"/>
</dbReference>
<feature type="region of interest" description="Disordered" evidence="3">
    <location>
        <begin position="635"/>
        <end position="669"/>
    </location>
</feature>
<dbReference type="PROSITE" id="PS50835">
    <property type="entry name" value="IG_LIKE"/>
    <property type="match status" value="1"/>
</dbReference>
<feature type="chain" id="PRO_5045155002" evidence="4">
    <location>
        <begin position="18"/>
        <end position="1361"/>
    </location>
</feature>
<protein>
    <submittedName>
        <fullName evidence="6">Oidioi.mRNA.OKI2018_I69.PAR.g10550.t1.cds</fullName>
    </submittedName>
</protein>
<feature type="compositionally biased region" description="Basic and acidic residues" evidence="3">
    <location>
        <begin position="1229"/>
        <end position="1255"/>
    </location>
</feature>
<dbReference type="Gene3D" id="2.60.40.10">
    <property type="entry name" value="Immunoglobulins"/>
    <property type="match status" value="1"/>
</dbReference>
<feature type="domain" description="Ig-like" evidence="5">
    <location>
        <begin position="718"/>
        <end position="808"/>
    </location>
</feature>
<feature type="region of interest" description="Disordered" evidence="3">
    <location>
        <begin position="427"/>
        <end position="447"/>
    </location>
</feature>
<proteinExistence type="predicted"/>
<dbReference type="SUPFAM" id="SSF48726">
    <property type="entry name" value="Immunoglobulin"/>
    <property type="match status" value="1"/>
</dbReference>
<keyword evidence="7" id="KW-1185">Reference proteome</keyword>
<feature type="compositionally biased region" description="Low complexity" evidence="3">
    <location>
        <begin position="1299"/>
        <end position="1310"/>
    </location>
</feature>
<feature type="region of interest" description="Disordered" evidence="3">
    <location>
        <begin position="1329"/>
        <end position="1361"/>
    </location>
</feature>
<sequence>MKLLHIFLLFSHTQANAKRKESKPTPKTKEKQNDEIKNKNAEHFEVFQAETTSAKEKREKLLNSLDESISALEKFKNTKIVNLDSRENAIRGYCDGFNFENAIEISSKHQDKELKKKLSDTQNLCRHTLDFIKTEQMGLRLVQMKDHGKLLLELIKDKNVVAHCDRATVLGKYTKIINDVDDLFVDISAKEYWKKKFKADFIESELAKAVNVLSEASMFFITKKCENVDSNLLAENVLQLKNKYTSIKIIADMEEYEYFENIADDFNQNTFTIEFDQKRLVYGGIILGVVLLFLFLGCRGKDETIIVVNPRAGPQKSSFSRWVNEKSWEIPLRLRIAHEKIVTGIGNLFAKEEDVTVPKVSAQPSRESFLGSARSTLAKAYDNSVYFTEGFKKLYRKRMNSKFESEYELIISDSEESIYGLRIPTSGDSSDFSDEDEIFSRPESQSPERRYMEKIQALEDSATSLLSGIKIPKYEATNRECHFPAKKKSTPSRIPVRTKRTTQTLDLRPLDLGEFKGITHSRLPDLKSFNPKPTPQRAAQAQPEPVYKPEPVYQPEPRVYQQEPVYQQEIYEEPESLSSTAAAPVVAPKSVKPPSPVQKRPDVASFQTSTPSFTPKPVSAPTTKPVSVNVATYDPAAPPAQVSRAPATASTRKSPQPPAQQYHDLNNPQKEGVLRLPTVNFPKPKPLDAKSSALGNISSFMNKQTKPAGGPPSALGRPEFIAPLVDKEFPLGEPAVLEVRVTGAQPLTVQWYHNNQPVRESIERDIRLLQKGNVYTLVYGEFTSRELGRYTVHVSNARGTNTCSCTLVEGGYDDDEGVYPTATVIGQNGPQNGLKYVLTTGLNGGALYKPFSTEQIVLNKSPRVAVKQVAPSMTSIIGQKGSPQTAKAVIVPSGPNGLVNGGNIVLNNNQTVIRKEPIIQQHPRVTQASVIRAPSTTQSGEVYATATPRYVIPTSQHAGGTNAQVFQRQQIVYYSPYASSISRESNNNTPLAQQKNGYYVMAPSLQAVPTSAATAASTPPSVDGASTLDLIGTKRQKPTIISTPPNRHIQVNPRSLNYIQPPTKIPKIDSSEVNIKVTSTESSNHVITSSSASNNKPSLNFAQHVSGSSKTVTTAGTFKLGSSEPSIAIQTTQKPITPALLPTAIRPAGTSSIFSSPRISLPEKCTSLSVNSNKELATGLTTATVAIPKQALAPAQPRKKGRERKQLLPQPAPPARDDVSTDEADENQDEPHHLESRHPDARIKLEQEVYSERLNPEVSSSGRWRRPRLTSTSQNKQPSYRHFLRLSTSEVNPSHSRFASPSSTAPSTPSEVKNLGRSTLKRLHQVEASLGDAEKEEAEVSKRFDSVIQKERDIPPPGRNL</sequence>
<feature type="region of interest" description="Disordered" evidence="3">
    <location>
        <begin position="584"/>
        <end position="623"/>
    </location>
</feature>
<gene>
    <name evidence="6" type="ORF">OKIOD_LOCUS2108</name>
</gene>
<feature type="compositionally biased region" description="Polar residues" evidence="3">
    <location>
        <begin position="1269"/>
        <end position="1278"/>
    </location>
</feature>
<organism evidence="6 7">
    <name type="scientific">Oikopleura dioica</name>
    <name type="common">Tunicate</name>
    <dbReference type="NCBI Taxonomy" id="34765"/>
    <lineage>
        <taxon>Eukaryota</taxon>
        <taxon>Metazoa</taxon>
        <taxon>Chordata</taxon>
        <taxon>Tunicata</taxon>
        <taxon>Appendicularia</taxon>
        <taxon>Copelata</taxon>
        <taxon>Oikopleuridae</taxon>
        <taxon>Oikopleura</taxon>
    </lineage>
</organism>
<keyword evidence="1 4" id="KW-0732">Signal</keyword>
<dbReference type="InterPro" id="IPR013098">
    <property type="entry name" value="Ig_I-set"/>
</dbReference>
<feature type="region of interest" description="Disordered" evidence="3">
    <location>
        <begin position="522"/>
        <end position="552"/>
    </location>
</feature>
<dbReference type="InterPro" id="IPR050958">
    <property type="entry name" value="Cell_Adh-Cytoskel_Orgn"/>
</dbReference>
<name>A0ABN7RR37_OIKDI</name>
<evidence type="ECO:0000313" key="7">
    <source>
        <dbReference type="Proteomes" id="UP001158576"/>
    </source>
</evidence>
<feature type="compositionally biased region" description="Basic and acidic residues" evidence="3">
    <location>
        <begin position="18"/>
        <end position="41"/>
    </location>
</feature>
<dbReference type="Pfam" id="PF07679">
    <property type="entry name" value="I-set"/>
    <property type="match status" value="1"/>
</dbReference>
<evidence type="ECO:0000259" key="5">
    <source>
        <dbReference type="PROSITE" id="PS50835"/>
    </source>
</evidence>
<dbReference type="PANTHER" id="PTHR45080:SF8">
    <property type="entry name" value="IG-LIKE DOMAIN-CONTAINING PROTEIN"/>
    <property type="match status" value="1"/>
</dbReference>
<accession>A0ABN7RR37</accession>
<evidence type="ECO:0000256" key="1">
    <source>
        <dbReference type="ARBA" id="ARBA00022729"/>
    </source>
</evidence>
<keyword evidence="2" id="KW-1015">Disulfide bond</keyword>
<dbReference type="EMBL" id="OU015568">
    <property type="protein sequence ID" value="CAG5084111.1"/>
    <property type="molecule type" value="Genomic_DNA"/>
</dbReference>
<dbReference type="InterPro" id="IPR036179">
    <property type="entry name" value="Ig-like_dom_sf"/>
</dbReference>
<dbReference type="InterPro" id="IPR007110">
    <property type="entry name" value="Ig-like_dom"/>
</dbReference>
<dbReference type="Proteomes" id="UP001158576">
    <property type="component" value="Chromosome PAR"/>
</dbReference>
<evidence type="ECO:0000256" key="2">
    <source>
        <dbReference type="ARBA" id="ARBA00023157"/>
    </source>
</evidence>
<evidence type="ECO:0000256" key="4">
    <source>
        <dbReference type="SAM" id="SignalP"/>
    </source>
</evidence>
<feature type="signal peptide" evidence="4">
    <location>
        <begin position="1"/>
        <end position="17"/>
    </location>
</feature>
<feature type="compositionally biased region" description="Polar residues" evidence="3">
    <location>
        <begin position="1286"/>
        <end position="1297"/>
    </location>
</feature>
<evidence type="ECO:0000256" key="3">
    <source>
        <dbReference type="SAM" id="MobiDB-lite"/>
    </source>
</evidence>
<dbReference type="PANTHER" id="PTHR45080">
    <property type="entry name" value="CONTACTIN 5"/>
    <property type="match status" value="1"/>
</dbReference>